<proteinExistence type="predicted"/>
<reference evidence="1 2" key="2">
    <citation type="journal article" date="2022" name="Mol. Ecol. Resour.">
        <title>The genomes of chicory, endive, great burdock and yacon provide insights into Asteraceae paleo-polyploidization history and plant inulin production.</title>
        <authorList>
            <person name="Fan W."/>
            <person name="Wang S."/>
            <person name="Wang H."/>
            <person name="Wang A."/>
            <person name="Jiang F."/>
            <person name="Liu H."/>
            <person name="Zhao H."/>
            <person name="Xu D."/>
            <person name="Zhang Y."/>
        </authorList>
    </citation>
    <scope>NUCLEOTIDE SEQUENCE [LARGE SCALE GENOMIC DNA]</scope>
    <source>
        <strain evidence="2">cv. Punajuju</strain>
        <tissue evidence="1">Leaves</tissue>
    </source>
</reference>
<protein>
    <submittedName>
        <fullName evidence="1">Uncharacterized protein</fullName>
    </submittedName>
</protein>
<gene>
    <name evidence="1" type="ORF">L2E82_35615</name>
</gene>
<comment type="caution">
    <text evidence="1">The sequence shown here is derived from an EMBL/GenBank/DDBJ whole genome shotgun (WGS) entry which is preliminary data.</text>
</comment>
<evidence type="ECO:0000313" key="1">
    <source>
        <dbReference type="EMBL" id="KAI3723854.1"/>
    </source>
</evidence>
<sequence length="151" mass="16891">MIVNVNIKNVERCLGVITTNKRDHVHVVNVIFTISRSKVKWALLISYDLSKWLVLVNQIGLEITGLELNASTLSGAVVNVSVVFSDQSRTNEEYNEKLIEYSKFDCIQQESETSPMDKDSVNINSTMHIADEESGNKKTVESEANDEGNTL</sequence>
<evidence type="ECO:0000313" key="2">
    <source>
        <dbReference type="Proteomes" id="UP001055811"/>
    </source>
</evidence>
<accession>A0ACB9BPE9</accession>
<dbReference type="Proteomes" id="UP001055811">
    <property type="component" value="Linkage Group LG06"/>
</dbReference>
<organism evidence="1 2">
    <name type="scientific">Cichorium intybus</name>
    <name type="common">Chicory</name>
    <dbReference type="NCBI Taxonomy" id="13427"/>
    <lineage>
        <taxon>Eukaryota</taxon>
        <taxon>Viridiplantae</taxon>
        <taxon>Streptophyta</taxon>
        <taxon>Embryophyta</taxon>
        <taxon>Tracheophyta</taxon>
        <taxon>Spermatophyta</taxon>
        <taxon>Magnoliopsida</taxon>
        <taxon>eudicotyledons</taxon>
        <taxon>Gunneridae</taxon>
        <taxon>Pentapetalae</taxon>
        <taxon>asterids</taxon>
        <taxon>campanulids</taxon>
        <taxon>Asterales</taxon>
        <taxon>Asteraceae</taxon>
        <taxon>Cichorioideae</taxon>
        <taxon>Cichorieae</taxon>
        <taxon>Cichoriinae</taxon>
        <taxon>Cichorium</taxon>
    </lineage>
</organism>
<name>A0ACB9BPE9_CICIN</name>
<keyword evidence="2" id="KW-1185">Reference proteome</keyword>
<dbReference type="EMBL" id="CM042014">
    <property type="protein sequence ID" value="KAI3723854.1"/>
    <property type="molecule type" value="Genomic_DNA"/>
</dbReference>
<reference evidence="2" key="1">
    <citation type="journal article" date="2022" name="Mol. Ecol. Resour.">
        <title>The genomes of chicory, endive, great burdock and yacon provide insights into Asteraceae palaeo-polyploidization history and plant inulin production.</title>
        <authorList>
            <person name="Fan W."/>
            <person name="Wang S."/>
            <person name="Wang H."/>
            <person name="Wang A."/>
            <person name="Jiang F."/>
            <person name="Liu H."/>
            <person name="Zhao H."/>
            <person name="Xu D."/>
            <person name="Zhang Y."/>
        </authorList>
    </citation>
    <scope>NUCLEOTIDE SEQUENCE [LARGE SCALE GENOMIC DNA]</scope>
    <source>
        <strain evidence="2">cv. Punajuju</strain>
    </source>
</reference>